<sequence length="140" mass="16195">MKSLEILVKRWKLESVRPFPPYGESIIRSTFLDAGIEASKDLIWLYGAFGGMDVPDDNLWRLWPLLEVAERVHEANAFGVLFSDYLLDSWAYRIKPNDTDTSAVYVDYYDVKDPLLVAHTLGEFFEKYVRNADELLNQPC</sequence>
<keyword evidence="2" id="KW-1185">Reference proteome</keyword>
<dbReference type="EMBL" id="VUYU01000034">
    <property type="protein sequence ID" value="NHZ37815.1"/>
    <property type="molecule type" value="Genomic_DNA"/>
</dbReference>
<name>A0ABX0LZT8_9BURK</name>
<gene>
    <name evidence="1" type="ORF">F0185_30075</name>
</gene>
<accession>A0ABX0LZT8</accession>
<protein>
    <recommendedName>
        <fullName evidence="3">Knr4/Smi1-like domain-containing protein</fullName>
    </recommendedName>
</protein>
<organism evidence="1 2">
    <name type="scientific">Massilia rubra</name>
    <dbReference type="NCBI Taxonomy" id="2607910"/>
    <lineage>
        <taxon>Bacteria</taxon>
        <taxon>Pseudomonadati</taxon>
        <taxon>Pseudomonadota</taxon>
        <taxon>Betaproteobacteria</taxon>
        <taxon>Burkholderiales</taxon>
        <taxon>Oxalobacteraceae</taxon>
        <taxon>Telluria group</taxon>
        <taxon>Massilia</taxon>
    </lineage>
</organism>
<dbReference type="Proteomes" id="UP000785613">
    <property type="component" value="Unassembled WGS sequence"/>
</dbReference>
<evidence type="ECO:0000313" key="2">
    <source>
        <dbReference type="Proteomes" id="UP000785613"/>
    </source>
</evidence>
<dbReference type="RefSeq" id="WP_167231635.1">
    <property type="nucleotide sequence ID" value="NZ_VUYU01000034.1"/>
</dbReference>
<evidence type="ECO:0008006" key="3">
    <source>
        <dbReference type="Google" id="ProtNLM"/>
    </source>
</evidence>
<comment type="caution">
    <text evidence="1">The sequence shown here is derived from an EMBL/GenBank/DDBJ whole genome shotgun (WGS) entry which is preliminary data.</text>
</comment>
<evidence type="ECO:0000313" key="1">
    <source>
        <dbReference type="EMBL" id="NHZ37815.1"/>
    </source>
</evidence>
<reference evidence="1 2" key="1">
    <citation type="submission" date="2019-09" db="EMBL/GenBank/DDBJ databases">
        <title>Taxonomy of Antarctic Massilia spp.: description of Massilia rubra sp. nov., Massilia aquatica sp. nov., Massilia mucilaginosa sp. nov., Massilia frigida sp. nov. isolated from streams, lakes and regoliths.</title>
        <authorList>
            <person name="Holochova P."/>
            <person name="Sedlacek I."/>
            <person name="Kralova S."/>
            <person name="Maslanova I."/>
            <person name="Busse H.-J."/>
            <person name="Stankova E."/>
            <person name="Vrbovska V."/>
            <person name="Kovarovic V."/>
            <person name="Bartak M."/>
            <person name="Svec P."/>
            <person name="Pantucek R."/>
        </authorList>
    </citation>
    <scope>NUCLEOTIDE SEQUENCE [LARGE SCALE GENOMIC DNA]</scope>
    <source>
        <strain evidence="1 2">CCM 8692</strain>
    </source>
</reference>
<proteinExistence type="predicted"/>